<proteinExistence type="predicted"/>
<protein>
    <submittedName>
        <fullName evidence="1">Uncharacterized protein</fullName>
    </submittedName>
</protein>
<sequence>MTSPKLVAFIIGAGPHIGKSLTSRFREKGYSVAIGSRSPDNAPQEEGILPVAVDASKPESIQAAFTRVTTELGPPNAVVYNAASLVFPPNKQDPLGLDLAAFQSTSALGLNVFAAAQQAVIGFRAINNSEAPKAFIVTGNLLPFLSATPGYFSLGVQKSIEARLIEYFYNSYKQEGLRYVFTSRIMLSSTRCSFHYATLVSSTGGIPPPEEFAQSGPAHAKVYDELIHSEPRSWDYRFTLDGEPATQVAA</sequence>
<organism evidence="1 2">
    <name type="scientific">Pluteus cervinus</name>
    <dbReference type="NCBI Taxonomy" id="181527"/>
    <lineage>
        <taxon>Eukaryota</taxon>
        <taxon>Fungi</taxon>
        <taxon>Dikarya</taxon>
        <taxon>Basidiomycota</taxon>
        <taxon>Agaricomycotina</taxon>
        <taxon>Agaricomycetes</taxon>
        <taxon>Agaricomycetidae</taxon>
        <taxon>Agaricales</taxon>
        <taxon>Pluteineae</taxon>
        <taxon>Pluteaceae</taxon>
        <taxon>Pluteus</taxon>
    </lineage>
</organism>
<name>A0ACD3ARP7_9AGAR</name>
<accession>A0ACD3ARP7</accession>
<evidence type="ECO:0000313" key="1">
    <source>
        <dbReference type="EMBL" id="TFK67981.1"/>
    </source>
</evidence>
<dbReference type="EMBL" id="ML208362">
    <property type="protein sequence ID" value="TFK67981.1"/>
    <property type="molecule type" value="Genomic_DNA"/>
</dbReference>
<dbReference type="Proteomes" id="UP000308600">
    <property type="component" value="Unassembled WGS sequence"/>
</dbReference>
<reference evidence="1 2" key="1">
    <citation type="journal article" date="2019" name="Nat. Ecol. Evol.">
        <title>Megaphylogeny resolves global patterns of mushroom evolution.</title>
        <authorList>
            <person name="Varga T."/>
            <person name="Krizsan K."/>
            <person name="Foldi C."/>
            <person name="Dima B."/>
            <person name="Sanchez-Garcia M."/>
            <person name="Sanchez-Ramirez S."/>
            <person name="Szollosi G.J."/>
            <person name="Szarkandi J.G."/>
            <person name="Papp V."/>
            <person name="Albert L."/>
            <person name="Andreopoulos W."/>
            <person name="Angelini C."/>
            <person name="Antonin V."/>
            <person name="Barry K.W."/>
            <person name="Bougher N.L."/>
            <person name="Buchanan P."/>
            <person name="Buyck B."/>
            <person name="Bense V."/>
            <person name="Catcheside P."/>
            <person name="Chovatia M."/>
            <person name="Cooper J."/>
            <person name="Damon W."/>
            <person name="Desjardin D."/>
            <person name="Finy P."/>
            <person name="Geml J."/>
            <person name="Haridas S."/>
            <person name="Hughes K."/>
            <person name="Justo A."/>
            <person name="Karasinski D."/>
            <person name="Kautmanova I."/>
            <person name="Kiss B."/>
            <person name="Kocsube S."/>
            <person name="Kotiranta H."/>
            <person name="LaButti K.M."/>
            <person name="Lechner B.E."/>
            <person name="Liimatainen K."/>
            <person name="Lipzen A."/>
            <person name="Lukacs Z."/>
            <person name="Mihaltcheva S."/>
            <person name="Morgado L.N."/>
            <person name="Niskanen T."/>
            <person name="Noordeloos M.E."/>
            <person name="Ohm R.A."/>
            <person name="Ortiz-Santana B."/>
            <person name="Ovrebo C."/>
            <person name="Racz N."/>
            <person name="Riley R."/>
            <person name="Savchenko A."/>
            <person name="Shiryaev A."/>
            <person name="Soop K."/>
            <person name="Spirin V."/>
            <person name="Szebenyi C."/>
            <person name="Tomsovsky M."/>
            <person name="Tulloss R.E."/>
            <person name="Uehling J."/>
            <person name="Grigoriev I.V."/>
            <person name="Vagvolgyi C."/>
            <person name="Papp T."/>
            <person name="Martin F.M."/>
            <person name="Miettinen O."/>
            <person name="Hibbett D.S."/>
            <person name="Nagy L.G."/>
        </authorList>
    </citation>
    <scope>NUCLEOTIDE SEQUENCE [LARGE SCALE GENOMIC DNA]</scope>
    <source>
        <strain evidence="1 2">NL-1719</strain>
    </source>
</reference>
<evidence type="ECO:0000313" key="2">
    <source>
        <dbReference type="Proteomes" id="UP000308600"/>
    </source>
</evidence>
<keyword evidence="2" id="KW-1185">Reference proteome</keyword>
<gene>
    <name evidence="1" type="ORF">BDN72DRAFT_798347</name>
</gene>